<name>A0A6I6EDV9_THETI</name>
<dbReference type="OrthoDB" id="963478at2"/>
<accession>A0A6I6EDV9</accession>
<evidence type="ECO:0000313" key="3">
    <source>
        <dbReference type="Proteomes" id="UP000426424"/>
    </source>
</evidence>
<proteinExistence type="predicted"/>
<protein>
    <recommendedName>
        <fullName evidence="1">PPM-type phosphatase domain-containing protein</fullName>
    </recommendedName>
</protein>
<dbReference type="AlphaFoldDB" id="A0A6I6EDV9"/>
<organism evidence="2 3">
    <name type="scientific">Thermochromatium tepidum ATCC 43061</name>
    <dbReference type="NCBI Taxonomy" id="316276"/>
    <lineage>
        <taxon>Bacteria</taxon>
        <taxon>Pseudomonadati</taxon>
        <taxon>Pseudomonadota</taxon>
        <taxon>Gammaproteobacteria</taxon>
        <taxon>Chromatiales</taxon>
        <taxon>Chromatiaceae</taxon>
        <taxon>Thermochromatium</taxon>
    </lineage>
</organism>
<evidence type="ECO:0000259" key="1">
    <source>
        <dbReference type="Pfam" id="PF13672"/>
    </source>
</evidence>
<keyword evidence="3" id="KW-1185">Reference proteome</keyword>
<dbReference type="InterPro" id="IPR001932">
    <property type="entry name" value="PPM-type_phosphatase-like_dom"/>
</dbReference>
<reference evidence="2 3" key="1">
    <citation type="submission" date="2019-12" db="EMBL/GenBank/DDBJ databases">
        <title>The complete genome of the thermophilic, anoxygenic phototrophic gammaproteobacterium Thermochromatium tepidum.</title>
        <authorList>
            <person name="Sattley W.M."/>
            <person name="Swingley W.D."/>
            <person name="Burchell B.M."/>
            <person name="Gurbani S.A."/>
            <person name="Kujawa C.M."/>
            <person name="Nuccio D.A."/>
            <person name="Schladweiler J."/>
            <person name="Shaffer K.N."/>
            <person name="Stokes L.M."/>
            <person name="Touchman J.W."/>
            <person name="Blankenship R.E."/>
            <person name="Madigan M.T."/>
        </authorList>
    </citation>
    <scope>NUCLEOTIDE SEQUENCE [LARGE SCALE GENOMIC DNA]</scope>
    <source>
        <strain evidence="2 3">ATCC 43061</strain>
    </source>
</reference>
<evidence type="ECO:0000313" key="2">
    <source>
        <dbReference type="EMBL" id="QGU33506.1"/>
    </source>
</evidence>
<gene>
    <name evidence="2" type="ORF">E6P07_11265</name>
</gene>
<dbReference type="Proteomes" id="UP000426424">
    <property type="component" value="Chromosome"/>
</dbReference>
<sequence>MFTCFSTTMALSDSSGLLDDYAALQRRNPRDLRATLLLAAVGRFHVFWWQVGDEAIVAQTHAGLRSLSDSSSAKGEFANQTMFIDTARVSLPALWVAHDLTSALGCALACRSAALALPAARAAELESRPQPASPPATLLRLFRQGT</sequence>
<dbReference type="EMBL" id="CP039268">
    <property type="protein sequence ID" value="QGU33506.1"/>
    <property type="molecule type" value="Genomic_DNA"/>
</dbReference>
<dbReference type="KEGG" id="ttp:E6P07_11265"/>
<feature type="domain" description="PPM-type phosphatase" evidence="1">
    <location>
        <begin position="18"/>
        <end position="87"/>
    </location>
</feature>
<dbReference type="Pfam" id="PF13672">
    <property type="entry name" value="PP2C_2"/>
    <property type="match status" value="1"/>
</dbReference>